<dbReference type="RefSeq" id="WP_135943883.1">
    <property type="nucleotide sequence ID" value="NZ_BMEI01000001.1"/>
</dbReference>
<protein>
    <recommendedName>
        <fullName evidence="9">Polysaccharide chain length determinant N-terminal domain-containing protein</fullName>
    </recommendedName>
</protein>
<dbReference type="EMBL" id="SRXV01000001">
    <property type="protein sequence ID" value="TGY94686.1"/>
    <property type="molecule type" value="Genomic_DNA"/>
</dbReference>
<evidence type="ECO:0000256" key="8">
    <source>
        <dbReference type="SAM" id="Phobius"/>
    </source>
</evidence>
<evidence type="ECO:0000313" key="10">
    <source>
        <dbReference type="EMBL" id="TGY94686.1"/>
    </source>
</evidence>
<dbReference type="Proteomes" id="UP000305451">
    <property type="component" value="Unassembled WGS sequence"/>
</dbReference>
<feature type="domain" description="Polysaccharide chain length determinant N-terminal" evidence="9">
    <location>
        <begin position="21"/>
        <end position="106"/>
    </location>
</feature>
<feature type="transmembrane region" description="Helical" evidence="8">
    <location>
        <begin position="422"/>
        <end position="445"/>
    </location>
</feature>
<evidence type="ECO:0000256" key="6">
    <source>
        <dbReference type="SAM" id="Coils"/>
    </source>
</evidence>
<comment type="subcellular location">
    <subcellularLocation>
        <location evidence="1">Cell membrane</location>
        <topology evidence="1">Multi-pass membrane protein</topology>
    </subcellularLocation>
</comment>
<feature type="compositionally biased region" description="Basic and acidic residues" evidence="7">
    <location>
        <begin position="458"/>
        <end position="468"/>
    </location>
</feature>
<keyword evidence="11" id="KW-1185">Reference proteome</keyword>
<dbReference type="GO" id="GO:0005886">
    <property type="term" value="C:plasma membrane"/>
    <property type="evidence" value="ECO:0007669"/>
    <property type="project" value="UniProtKB-SubCell"/>
</dbReference>
<comment type="caution">
    <text evidence="10">The sequence shown here is derived from an EMBL/GenBank/DDBJ whole genome shotgun (WGS) entry which is preliminary data.</text>
</comment>
<dbReference type="Pfam" id="PF02706">
    <property type="entry name" value="Wzz"/>
    <property type="match status" value="1"/>
</dbReference>
<feature type="transmembrane region" description="Helical" evidence="8">
    <location>
        <begin position="36"/>
        <end position="57"/>
    </location>
</feature>
<proteinExistence type="predicted"/>
<dbReference type="InterPro" id="IPR050445">
    <property type="entry name" value="Bact_polysacc_biosynth/exp"/>
</dbReference>
<feature type="coiled-coil region" evidence="6">
    <location>
        <begin position="213"/>
        <end position="247"/>
    </location>
</feature>
<name>A0A4S2HF70_9PROT</name>
<sequence length="506" mass="54855">MSDYEQSSTGRGPGANSPRREMDLFDIVALAWAEKILIVLVFLALFIPAAIAAYVLLQPTYEAQSRLLILLDEENPTPAAAGTGDAFVLDQVMQSEIEILNSDAVRRFALERSGAEVTPTALQRLRDGFSINRPPFSSVLIAQFESADPERAARTLNAIVDAYLAYRQEILLEDGAGSLSARLARAEIVAESAAADLRNFLISHDIGDFEAERAALIARISDLQTRLLAAEAEADAAQAGAAALRERLETLPQTIEQYVENDVSGQLLTLEVRRRELLARYLPEAPPVIAVEREIEALRDFIQSGGAEGAGQRRTGPNPIYQELDTTRLQQANAAVTQTRLARALRGQLANAREQSARLRALRPAYDRLNREAQAATLAAERLVGQVANADAQAAGSPEAAEAVRIVERAYPPDQASSLRKIGVIGAGVFALGLAMLTGLLRGYLTGYRPRSSPPPRVSRDAPPHAYRDAASQDMPPRAPHSTPTRKRRSMPVLARVAEEPASAPR</sequence>
<dbReference type="OrthoDB" id="7250902at2"/>
<feature type="coiled-coil region" evidence="6">
    <location>
        <begin position="342"/>
        <end position="386"/>
    </location>
</feature>
<evidence type="ECO:0000256" key="2">
    <source>
        <dbReference type="ARBA" id="ARBA00022475"/>
    </source>
</evidence>
<dbReference type="PANTHER" id="PTHR32309">
    <property type="entry name" value="TYROSINE-PROTEIN KINASE"/>
    <property type="match status" value="1"/>
</dbReference>
<evidence type="ECO:0000256" key="1">
    <source>
        <dbReference type="ARBA" id="ARBA00004651"/>
    </source>
</evidence>
<accession>A0A4S2HF70</accession>
<evidence type="ECO:0000313" key="11">
    <source>
        <dbReference type="Proteomes" id="UP000305451"/>
    </source>
</evidence>
<evidence type="ECO:0000256" key="4">
    <source>
        <dbReference type="ARBA" id="ARBA00022989"/>
    </source>
</evidence>
<keyword evidence="2" id="KW-1003">Cell membrane</keyword>
<evidence type="ECO:0000256" key="3">
    <source>
        <dbReference type="ARBA" id="ARBA00022692"/>
    </source>
</evidence>
<evidence type="ECO:0000259" key="9">
    <source>
        <dbReference type="Pfam" id="PF02706"/>
    </source>
</evidence>
<keyword evidence="6" id="KW-0175">Coiled coil</keyword>
<dbReference type="PANTHER" id="PTHR32309:SF13">
    <property type="entry name" value="FERRIC ENTEROBACTIN TRANSPORT PROTEIN FEPE"/>
    <property type="match status" value="1"/>
</dbReference>
<organism evidence="10 11">
    <name type="scientific">Marinicauda pacifica</name>
    <dbReference type="NCBI Taxonomy" id="1133559"/>
    <lineage>
        <taxon>Bacteria</taxon>
        <taxon>Pseudomonadati</taxon>
        <taxon>Pseudomonadota</taxon>
        <taxon>Alphaproteobacteria</taxon>
        <taxon>Maricaulales</taxon>
        <taxon>Maricaulaceae</taxon>
        <taxon>Marinicauda</taxon>
    </lineage>
</organism>
<evidence type="ECO:0000256" key="7">
    <source>
        <dbReference type="SAM" id="MobiDB-lite"/>
    </source>
</evidence>
<keyword evidence="5 8" id="KW-0472">Membrane</keyword>
<dbReference type="AlphaFoldDB" id="A0A4S2HF70"/>
<evidence type="ECO:0000256" key="5">
    <source>
        <dbReference type="ARBA" id="ARBA00023136"/>
    </source>
</evidence>
<dbReference type="InterPro" id="IPR003856">
    <property type="entry name" value="LPS_length_determ_N"/>
</dbReference>
<dbReference type="GO" id="GO:0004713">
    <property type="term" value="F:protein tyrosine kinase activity"/>
    <property type="evidence" value="ECO:0007669"/>
    <property type="project" value="TreeGrafter"/>
</dbReference>
<keyword evidence="3 8" id="KW-0812">Transmembrane</keyword>
<gene>
    <name evidence="10" type="ORF">E5162_05290</name>
</gene>
<reference evidence="10 11" key="1">
    <citation type="journal article" date="2013" name="Int. J. Syst. Evol. Microbiol.">
        <title>Marinicauda pacifica gen. nov., sp. nov., a prosthecate alphaproteobacterium of the family Hyphomonadaceae isolated from deep seawater.</title>
        <authorList>
            <person name="Zhang X.Y."/>
            <person name="Li G.W."/>
            <person name="Wang C.S."/>
            <person name="Zhang Y.J."/>
            <person name="Xu X.W."/>
            <person name="Li H."/>
            <person name="Liu A."/>
            <person name="Liu C."/>
            <person name="Xie B.B."/>
            <person name="Qin Q.L."/>
            <person name="Xu Z."/>
            <person name="Chen X.L."/>
            <person name="Zhou B.C."/>
            <person name="Zhang Y.Z."/>
        </authorList>
    </citation>
    <scope>NUCLEOTIDE SEQUENCE [LARGE SCALE GENOMIC DNA]</scope>
    <source>
        <strain evidence="10 11">P-1 km-3</strain>
    </source>
</reference>
<keyword evidence="4 8" id="KW-1133">Transmembrane helix</keyword>
<feature type="region of interest" description="Disordered" evidence="7">
    <location>
        <begin position="448"/>
        <end position="506"/>
    </location>
</feature>